<sequence>FEINKDLIRKYFLQEKYLRKRYRFFKEYTDTEQNNIRTTWYEYMTKIKAYVMFFDYLKIHINQQENKKYFEQEENLEKITKLKREYLLEDIKNEQSQKNNIKKIFMNKKTTTTWLTSDNKTIETIHPPSIQNNQIQATPFKLQTETSTTQLTRNETNKIIEQNNYTNKYLQTLGSQLSRIENTIQKINQNETKVQKIK</sequence>
<dbReference type="Pfam" id="PF24496">
    <property type="entry name" value="DUF7588"/>
    <property type="match status" value="1"/>
</dbReference>
<proteinExistence type="predicted"/>
<evidence type="ECO:0000313" key="2">
    <source>
        <dbReference type="EMBL" id="GAV91209.1"/>
    </source>
</evidence>
<evidence type="ECO:0000313" key="3">
    <source>
        <dbReference type="Proteomes" id="UP000187406"/>
    </source>
</evidence>
<comment type="caution">
    <text evidence="2">The sequence shown here is derived from an EMBL/GenBank/DDBJ whole genome shotgun (WGS) entry which is preliminary data.</text>
</comment>
<feature type="domain" description="DUF7588" evidence="1">
    <location>
        <begin position="5"/>
        <end position="68"/>
    </location>
</feature>
<keyword evidence="3" id="KW-1185">Reference proteome</keyword>
<feature type="non-terminal residue" evidence="2">
    <location>
        <position position="1"/>
    </location>
</feature>
<name>A0A1Q3DFK3_CEPFO</name>
<reference evidence="3" key="1">
    <citation type="submission" date="2016-04" db="EMBL/GenBank/DDBJ databases">
        <title>Cephalotus genome sequencing.</title>
        <authorList>
            <person name="Fukushima K."/>
            <person name="Hasebe M."/>
            <person name="Fang X."/>
        </authorList>
    </citation>
    <scope>NUCLEOTIDE SEQUENCE [LARGE SCALE GENOMIC DNA]</scope>
    <source>
        <strain evidence="3">cv. St1</strain>
    </source>
</reference>
<dbReference type="AlphaFoldDB" id="A0A1Q3DFK3"/>
<dbReference type="InParanoid" id="A0A1Q3DFK3"/>
<gene>
    <name evidence="2" type="ORF">CFOL_v3_34608</name>
</gene>
<dbReference type="InterPro" id="IPR056010">
    <property type="entry name" value="DUF7588"/>
</dbReference>
<dbReference type="EMBL" id="BDDD01007098">
    <property type="protein sequence ID" value="GAV91209.1"/>
    <property type="molecule type" value="Genomic_DNA"/>
</dbReference>
<accession>A0A1Q3DFK3</accession>
<organism evidence="2 3">
    <name type="scientific">Cephalotus follicularis</name>
    <name type="common">Albany pitcher plant</name>
    <dbReference type="NCBI Taxonomy" id="3775"/>
    <lineage>
        <taxon>Eukaryota</taxon>
        <taxon>Viridiplantae</taxon>
        <taxon>Streptophyta</taxon>
        <taxon>Embryophyta</taxon>
        <taxon>Tracheophyta</taxon>
        <taxon>Spermatophyta</taxon>
        <taxon>Magnoliopsida</taxon>
        <taxon>eudicotyledons</taxon>
        <taxon>Gunneridae</taxon>
        <taxon>Pentapetalae</taxon>
        <taxon>rosids</taxon>
        <taxon>fabids</taxon>
        <taxon>Oxalidales</taxon>
        <taxon>Cephalotaceae</taxon>
        <taxon>Cephalotus</taxon>
    </lineage>
</organism>
<dbReference type="Proteomes" id="UP000187406">
    <property type="component" value="Unassembled WGS sequence"/>
</dbReference>
<evidence type="ECO:0000259" key="1">
    <source>
        <dbReference type="Pfam" id="PF24496"/>
    </source>
</evidence>
<feature type="non-terminal residue" evidence="2">
    <location>
        <position position="198"/>
    </location>
</feature>
<protein>
    <recommendedName>
        <fullName evidence="1">DUF7588 domain-containing protein</fullName>
    </recommendedName>
</protein>